<dbReference type="Gene3D" id="1.20.1530.10">
    <property type="entry name" value="Na+/H+ antiporter like domain"/>
    <property type="match status" value="1"/>
</dbReference>
<keyword evidence="2 6" id="KW-1003">Cell membrane</keyword>
<comment type="catalytic activity">
    <reaction evidence="6">
        <text>Na(+)(in) + 2 H(+)(out) = Na(+)(out) + 2 H(+)(in)</text>
        <dbReference type="Rhea" id="RHEA:29251"/>
        <dbReference type="ChEBI" id="CHEBI:15378"/>
        <dbReference type="ChEBI" id="CHEBI:29101"/>
    </reaction>
</comment>
<dbReference type="EMBL" id="JADFFM010000001">
    <property type="protein sequence ID" value="MBE9665928.1"/>
    <property type="molecule type" value="Genomic_DNA"/>
</dbReference>
<evidence type="ECO:0000256" key="5">
    <source>
        <dbReference type="ARBA" id="ARBA00023136"/>
    </source>
</evidence>
<keyword evidence="6" id="KW-0915">Sodium</keyword>
<keyword evidence="3 6" id="KW-0812">Transmembrane</keyword>
<feature type="transmembrane region" description="Helical" evidence="6">
    <location>
        <begin position="62"/>
        <end position="80"/>
    </location>
</feature>
<comment type="function">
    <text evidence="6">Na(+)/H(+) antiporter that extrudes sodium in exchange for external protons.</text>
</comment>
<dbReference type="NCBIfam" id="NF007112">
    <property type="entry name" value="PRK09561.1"/>
    <property type="match status" value="1"/>
</dbReference>
<dbReference type="InterPro" id="IPR004670">
    <property type="entry name" value="NhaA"/>
</dbReference>
<evidence type="ECO:0000256" key="2">
    <source>
        <dbReference type="ARBA" id="ARBA00022475"/>
    </source>
</evidence>
<comment type="subcellular location">
    <subcellularLocation>
        <location evidence="1">Cell inner membrane</location>
        <topology evidence="1">Multi-pass membrane protein</topology>
    </subcellularLocation>
    <subcellularLocation>
        <location evidence="6">Cell membrane</location>
        <topology evidence="6">Multi-pass membrane protein</topology>
    </subcellularLocation>
</comment>
<dbReference type="Proteomes" id="UP000632774">
    <property type="component" value="Unassembled WGS sequence"/>
</dbReference>
<organism evidence="7 8">
    <name type="scientific">Mucilaginibacter boryungensis</name>
    <dbReference type="NCBI Taxonomy" id="768480"/>
    <lineage>
        <taxon>Bacteria</taxon>
        <taxon>Pseudomonadati</taxon>
        <taxon>Bacteroidota</taxon>
        <taxon>Sphingobacteriia</taxon>
        <taxon>Sphingobacteriales</taxon>
        <taxon>Sphingobacteriaceae</taxon>
        <taxon>Mucilaginibacter</taxon>
    </lineage>
</organism>
<evidence type="ECO:0000256" key="1">
    <source>
        <dbReference type="ARBA" id="ARBA00004429"/>
    </source>
</evidence>
<feature type="transmembrane region" description="Helical" evidence="6">
    <location>
        <begin position="20"/>
        <end position="42"/>
    </location>
</feature>
<comment type="caution">
    <text evidence="7">The sequence shown here is derived from an EMBL/GenBank/DDBJ whole genome shotgun (WGS) entry which is preliminary data.</text>
</comment>
<dbReference type="PANTHER" id="PTHR30341">
    <property type="entry name" value="SODIUM ION/PROTON ANTIPORTER NHAA-RELATED"/>
    <property type="match status" value="1"/>
</dbReference>
<keyword evidence="8" id="KW-1185">Reference proteome</keyword>
<protein>
    <recommendedName>
        <fullName evidence="6">Na(+)/H(+) antiporter NhaA</fullName>
    </recommendedName>
    <alternativeName>
        <fullName evidence="6">Sodium/proton antiporter NhaA</fullName>
    </alternativeName>
</protein>
<keyword evidence="5 6" id="KW-0472">Membrane</keyword>
<dbReference type="Pfam" id="PF06965">
    <property type="entry name" value="Na_H_antiport_1"/>
    <property type="match status" value="1"/>
</dbReference>
<evidence type="ECO:0000313" key="7">
    <source>
        <dbReference type="EMBL" id="MBE9665928.1"/>
    </source>
</evidence>
<feature type="transmembrane region" description="Helical" evidence="6">
    <location>
        <begin position="185"/>
        <end position="204"/>
    </location>
</feature>
<evidence type="ECO:0000256" key="6">
    <source>
        <dbReference type="HAMAP-Rule" id="MF_01844"/>
    </source>
</evidence>
<keyword evidence="6" id="KW-0739">Sodium transport</keyword>
<name>A0ABR9XEX3_9SPHI</name>
<reference evidence="7 8" key="1">
    <citation type="submission" date="2020-10" db="EMBL/GenBank/DDBJ databases">
        <title>Mucilaginibacter mali sp. nov., isolated from rhizosphere soil of apple orchard.</title>
        <authorList>
            <person name="Lee J.-S."/>
            <person name="Kim H.S."/>
            <person name="Kim J.-S."/>
        </authorList>
    </citation>
    <scope>NUCLEOTIDE SEQUENCE [LARGE SCALE GENOMIC DNA]</scope>
    <source>
        <strain evidence="7 8">KCTC 23157</strain>
    </source>
</reference>
<feature type="transmembrane region" description="Helical" evidence="6">
    <location>
        <begin position="216"/>
        <end position="239"/>
    </location>
</feature>
<sequence length="390" mass="42127">MQHKTSFIKELLRSDSIGGIILIGCVIISLAIANSLLSASYNHLLNVHLGYNFGFAHLKYPVISWINDGLMAIFFLFVGLEIKREVLNGELSDTKNATLPVFAAIGGMAVPALIYMLFNHGTISANGWGIPMATDIAFAIAILSILGKSVPLSLKVFLKALAIVDDLGAIIVIAVFYSAGLSSHYLLLAAVTLGLQIVFNLLGFKHLAFYLIPGVFLWYFIHSSGIHATVAGVLTAFTIPTNPEDKKSPLLKLEHWLETPVNFIIIPIFALANTNIHFEWDVVVKGITSPLGMGIIAGLLFGKPIGIALCSWLAIKTRLSALPKNTNWRQLWGAAQLGGIGFTMSIFITLLSFRNAILHDEGKLSILIASVLAAVIGYLVLKLAGKKKAI</sequence>
<evidence type="ECO:0000256" key="4">
    <source>
        <dbReference type="ARBA" id="ARBA00022989"/>
    </source>
</evidence>
<keyword evidence="6" id="KW-0050">Antiport</keyword>
<dbReference type="PANTHER" id="PTHR30341:SF0">
    <property type="entry name" value="NA(+)_H(+) ANTIPORTER NHAA"/>
    <property type="match status" value="1"/>
</dbReference>
<feature type="transmembrane region" description="Helical" evidence="6">
    <location>
        <begin position="365"/>
        <end position="384"/>
    </location>
</feature>
<dbReference type="HAMAP" id="MF_01844">
    <property type="entry name" value="NhaA"/>
    <property type="match status" value="1"/>
</dbReference>
<dbReference type="InterPro" id="IPR023171">
    <property type="entry name" value="Na/H_antiporter_dom_sf"/>
</dbReference>
<feature type="transmembrane region" description="Helical" evidence="6">
    <location>
        <begin position="156"/>
        <end position="179"/>
    </location>
</feature>
<keyword evidence="4 6" id="KW-1133">Transmembrane helix</keyword>
<dbReference type="NCBIfam" id="NF007111">
    <property type="entry name" value="PRK09560.1"/>
    <property type="match status" value="1"/>
</dbReference>
<proteinExistence type="inferred from homology"/>
<feature type="transmembrane region" description="Helical" evidence="6">
    <location>
        <begin position="259"/>
        <end position="278"/>
    </location>
</feature>
<accession>A0ABR9XEX3</accession>
<evidence type="ECO:0000313" key="8">
    <source>
        <dbReference type="Proteomes" id="UP000632774"/>
    </source>
</evidence>
<feature type="transmembrane region" description="Helical" evidence="6">
    <location>
        <begin position="290"/>
        <end position="315"/>
    </location>
</feature>
<feature type="transmembrane region" description="Helical" evidence="6">
    <location>
        <begin position="101"/>
        <end position="118"/>
    </location>
</feature>
<feature type="transmembrane region" description="Helical" evidence="6">
    <location>
        <begin position="130"/>
        <end position="147"/>
    </location>
</feature>
<dbReference type="NCBIfam" id="TIGR00773">
    <property type="entry name" value="NhaA"/>
    <property type="match status" value="1"/>
</dbReference>
<dbReference type="RefSeq" id="WP_194105308.1">
    <property type="nucleotide sequence ID" value="NZ_JADFFM010000001.1"/>
</dbReference>
<keyword evidence="6" id="KW-0813">Transport</keyword>
<gene>
    <name evidence="6 7" type="primary">nhaA</name>
    <name evidence="7" type="ORF">IRJ18_06110</name>
</gene>
<evidence type="ECO:0000256" key="3">
    <source>
        <dbReference type="ARBA" id="ARBA00022692"/>
    </source>
</evidence>
<comment type="similarity">
    <text evidence="6">Belongs to the NhaA Na(+)/H(+) (TC 2.A.33) antiporter family.</text>
</comment>
<feature type="transmembrane region" description="Helical" evidence="6">
    <location>
        <begin position="335"/>
        <end position="353"/>
    </location>
</feature>
<keyword evidence="6" id="KW-0406">Ion transport</keyword>